<keyword evidence="4" id="KW-0646">Protease inhibitor</keyword>
<keyword evidence="5" id="KW-0722">Serine protease inhibitor</keyword>
<comment type="similarity">
    <text evidence="2">Belongs to the protease inhibitor I39 (alpha-2-macroglobulin) family.</text>
</comment>
<comment type="caution">
    <text evidence="11">The sequence shown here is derived from an EMBL/GenBank/DDBJ whole genome shotgun (WGS) entry which is preliminary data.</text>
</comment>
<dbReference type="Pfam" id="PF07677">
    <property type="entry name" value="A2M_recep"/>
    <property type="match status" value="1"/>
</dbReference>
<sequence length="1150" mass="126308">MCFSYQSVGSVQRNQTQYLSRTSSPLNLNFDADRSQKHYFKPGLPYTGRLKVTNPDDIRANGGKPLGICATVSRKRVIGRWLAQNTEKYCKNYTSDANGYIKYALEPQNVDSISISLEAKSLKYEEKRLSPGSLNQPTTNLYLNPFYSPSGSFTVKTIMPIPCGTQKRIRLLYTAKGNTNFKLNYQIMSKGRVVSTNTKQVTFNPDDDVSSKFENYNELIDATVTQIVPTPDSAPVSSSSESDSIEDSCPEARDIRYTPPVGEKIDVEQCFQNKVDFEFGDEEQQPGAQTTVRVTAAPHSMCGLKIVDKSVSLLDSSDQLTKDNIFQLIEDMNRENYYSSNPCNENIPQPGLQSSSPRSSSIQPSYSSSSYEDSLAAFQDAGYLVISNLILFTRPCSNNGAPQFASGPAGPGGPVSFHKELAVPGGAAYGPAGPAVAPDGRVMKITVPTTSVKDVRDYFPETWLFQLQTTGSNGVFMSKETLPDTVTEWEGSAVCINPKEGLGLSNVTSIKGFQAFFISYNLPISVIRGEFTVVVSIFNYVDNALPVTVSLEQSQEFAVANDSSSGDICVQPNTSNNIKLQLKATDVGTANITVRAETASSSKVCGNSPVYGSLARDAIKQSFEVEAEGFPNQKVHSILFCPKDEKNGMFSQSYNLTLPKDVVPDSARAIVDVTGNVLGPAIQNLNSLVSLPTGCGEQNMVKFTPNYLVLDYLTDIGKLTDDIKSMAIRNLNTGYQRELNYRHYDGSFSAFGETDNEGSMFLTAFVLRSFYEAQRYITIDDNLLTDMQKWITDRQQANGCFPNVGRIIDTGIQGGLEGEKNQGAITAYVAASLLISKYQNQDVINKALSCLSNNPPANPYETFLYSYAEALSGDNDDAENLINQIRPRAITKGGMEYYRNPNGTKATNIETVAYAVLSNLKVGNSKSDIIPLVRYLTSNLNPQGGFSSTQDTVVGLHALSNFASLVYKDPVNIQVSISGGLQETVQVTQDNKLLVQRNMVSQVPSTLRIQAQGQGCGLLQTYLRYHTTTPPEQKKFRLNVVGECISSDCKQRKITTIVSYIPQGKIAGMSVVQIKMITGTVPDKDSLDQLTANPSNKILRADVEDNKVNLYLSELKYSITMHLKILLQQHIPLRTRPNLDHFLAFQATEH</sequence>
<evidence type="ECO:0000256" key="5">
    <source>
        <dbReference type="ARBA" id="ARBA00022900"/>
    </source>
</evidence>
<evidence type="ECO:0000256" key="2">
    <source>
        <dbReference type="ARBA" id="ARBA00010952"/>
    </source>
</evidence>
<gene>
    <name evidence="11" type="primary">A2M</name>
    <name evidence="11" type="ORF">TNIN_387291</name>
</gene>
<dbReference type="Gene3D" id="2.60.40.690">
    <property type="entry name" value="Alpha-macroglobulin, receptor-binding domain"/>
    <property type="match status" value="1"/>
</dbReference>
<keyword evidence="12" id="KW-1185">Reference proteome</keyword>
<dbReference type="InterPro" id="IPR047565">
    <property type="entry name" value="Alpha-macroglob_thiol-ester_cl"/>
</dbReference>
<evidence type="ECO:0000313" key="12">
    <source>
        <dbReference type="Proteomes" id="UP000886998"/>
    </source>
</evidence>
<evidence type="ECO:0000256" key="4">
    <source>
        <dbReference type="ARBA" id="ARBA00022690"/>
    </source>
</evidence>
<dbReference type="InterPro" id="IPR050473">
    <property type="entry name" value="A2M/Complement_sys"/>
</dbReference>
<feature type="domain" description="Alpha-2-macroglobulin bait region" evidence="8">
    <location>
        <begin position="153"/>
        <end position="314"/>
    </location>
</feature>
<dbReference type="Pfam" id="PF07703">
    <property type="entry name" value="A2M_BRD"/>
    <property type="match status" value="1"/>
</dbReference>
<evidence type="ECO:0000259" key="9">
    <source>
        <dbReference type="SMART" id="SM01360"/>
    </source>
</evidence>
<feature type="domain" description="Alpha-2-macroglobulin" evidence="9">
    <location>
        <begin position="462"/>
        <end position="551"/>
    </location>
</feature>
<feature type="region of interest" description="Disordered" evidence="7">
    <location>
        <begin position="229"/>
        <end position="249"/>
    </location>
</feature>
<feature type="compositionally biased region" description="Polar residues" evidence="7">
    <location>
        <begin position="337"/>
        <end position="347"/>
    </location>
</feature>
<dbReference type="GO" id="GO:0004867">
    <property type="term" value="F:serine-type endopeptidase inhibitor activity"/>
    <property type="evidence" value="ECO:0007669"/>
    <property type="project" value="UniProtKB-KW"/>
</dbReference>
<dbReference type="Pfam" id="PF07678">
    <property type="entry name" value="TED_complement"/>
    <property type="match status" value="1"/>
</dbReference>
<dbReference type="SMART" id="SM01361">
    <property type="entry name" value="A2M_recep"/>
    <property type="match status" value="1"/>
</dbReference>
<protein>
    <submittedName>
        <fullName evidence="11">Alpha-2-macroglobulin</fullName>
    </submittedName>
</protein>
<dbReference type="InterPro" id="IPR019742">
    <property type="entry name" value="MacrogloblnA2_CS"/>
</dbReference>
<dbReference type="SMART" id="SM01419">
    <property type="entry name" value="Thiol-ester_cl"/>
    <property type="match status" value="1"/>
</dbReference>
<organism evidence="11 12">
    <name type="scientific">Trichonephila inaurata madagascariensis</name>
    <dbReference type="NCBI Taxonomy" id="2747483"/>
    <lineage>
        <taxon>Eukaryota</taxon>
        <taxon>Metazoa</taxon>
        <taxon>Ecdysozoa</taxon>
        <taxon>Arthropoda</taxon>
        <taxon>Chelicerata</taxon>
        <taxon>Arachnida</taxon>
        <taxon>Araneae</taxon>
        <taxon>Araneomorphae</taxon>
        <taxon>Entelegynae</taxon>
        <taxon>Araneoidea</taxon>
        <taxon>Nephilidae</taxon>
        <taxon>Trichonephila</taxon>
        <taxon>Trichonephila inaurata</taxon>
    </lineage>
</organism>
<dbReference type="AlphaFoldDB" id="A0A8X6M8T3"/>
<dbReference type="Gene3D" id="2.20.130.20">
    <property type="match status" value="1"/>
</dbReference>
<feature type="compositionally biased region" description="Low complexity" evidence="7">
    <location>
        <begin position="231"/>
        <end position="242"/>
    </location>
</feature>
<feature type="domain" description="Alpha-macroglobulin receptor-binding" evidence="10">
    <location>
        <begin position="1067"/>
        <end position="1145"/>
    </location>
</feature>
<dbReference type="PANTHER" id="PTHR11412">
    <property type="entry name" value="MACROGLOBULIN / COMPLEMENT"/>
    <property type="match status" value="1"/>
</dbReference>
<evidence type="ECO:0000256" key="7">
    <source>
        <dbReference type="SAM" id="MobiDB-lite"/>
    </source>
</evidence>
<dbReference type="PROSITE" id="PS00477">
    <property type="entry name" value="ALPHA_2_MACROGLOBULIN"/>
    <property type="match status" value="1"/>
</dbReference>
<dbReference type="OrthoDB" id="6423155at2759"/>
<feature type="compositionally biased region" description="Low complexity" evidence="7">
    <location>
        <begin position="353"/>
        <end position="366"/>
    </location>
</feature>
<comment type="subcellular location">
    <subcellularLocation>
        <location evidence="1">Secreted</location>
    </subcellularLocation>
</comment>
<dbReference type="PANTHER" id="PTHR11412:SF171">
    <property type="entry name" value="PREGNANCY ZONE PROTEIN-LIKE PROTEIN"/>
    <property type="match status" value="1"/>
</dbReference>
<dbReference type="InterPro" id="IPR001599">
    <property type="entry name" value="Macroglobln_a2"/>
</dbReference>
<evidence type="ECO:0000259" key="8">
    <source>
        <dbReference type="SMART" id="SM01359"/>
    </source>
</evidence>
<dbReference type="Gene3D" id="2.60.120.1540">
    <property type="match status" value="1"/>
</dbReference>
<dbReference type="SUPFAM" id="SSF49410">
    <property type="entry name" value="Alpha-macroglobulin receptor domain"/>
    <property type="match status" value="1"/>
</dbReference>
<dbReference type="InterPro" id="IPR011626">
    <property type="entry name" value="Alpha-macroglobulin_TED"/>
</dbReference>
<dbReference type="Proteomes" id="UP000886998">
    <property type="component" value="Unassembled WGS sequence"/>
</dbReference>
<dbReference type="InterPro" id="IPR009048">
    <property type="entry name" value="A-macroglobulin_rcpt-bd"/>
</dbReference>
<dbReference type="InterPro" id="IPR036595">
    <property type="entry name" value="A-macroglobulin_rcpt-bd_sf"/>
</dbReference>
<reference evidence="11" key="1">
    <citation type="submission" date="2020-08" db="EMBL/GenBank/DDBJ databases">
        <title>Multicomponent nature underlies the extraordinary mechanical properties of spider dragline silk.</title>
        <authorList>
            <person name="Kono N."/>
            <person name="Nakamura H."/>
            <person name="Mori M."/>
            <person name="Yoshida Y."/>
            <person name="Ohtoshi R."/>
            <person name="Malay A.D."/>
            <person name="Moran D.A.P."/>
            <person name="Tomita M."/>
            <person name="Numata K."/>
            <person name="Arakawa K."/>
        </authorList>
    </citation>
    <scope>NUCLEOTIDE SEQUENCE</scope>
</reference>
<dbReference type="Gene3D" id="2.60.40.10">
    <property type="entry name" value="Immunoglobulins"/>
    <property type="match status" value="2"/>
</dbReference>
<evidence type="ECO:0000259" key="10">
    <source>
        <dbReference type="SMART" id="SM01361"/>
    </source>
</evidence>
<evidence type="ECO:0000256" key="6">
    <source>
        <dbReference type="ARBA" id="ARBA00023157"/>
    </source>
</evidence>
<dbReference type="GO" id="GO:0005615">
    <property type="term" value="C:extracellular space"/>
    <property type="evidence" value="ECO:0007669"/>
    <property type="project" value="InterPro"/>
</dbReference>
<dbReference type="InterPro" id="IPR011625">
    <property type="entry name" value="A2M_N_BRD"/>
</dbReference>
<dbReference type="SUPFAM" id="SSF48239">
    <property type="entry name" value="Terpenoid cyclases/Protein prenyltransferases"/>
    <property type="match status" value="1"/>
</dbReference>
<dbReference type="InterPro" id="IPR008930">
    <property type="entry name" value="Terpenoid_cyclase/PrenylTrfase"/>
</dbReference>
<dbReference type="InterPro" id="IPR013783">
    <property type="entry name" value="Ig-like_fold"/>
</dbReference>
<dbReference type="Pfam" id="PF17789">
    <property type="entry name" value="MG4"/>
    <property type="match status" value="1"/>
</dbReference>
<dbReference type="SUPFAM" id="SSF81296">
    <property type="entry name" value="E set domains"/>
    <property type="match status" value="1"/>
</dbReference>
<evidence type="ECO:0000256" key="3">
    <source>
        <dbReference type="ARBA" id="ARBA00022525"/>
    </source>
</evidence>
<name>A0A8X6M8T3_9ARAC</name>
<keyword evidence="6" id="KW-1015">Disulfide bond</keyword>
<dbReference type="InterPro" id="IPR014756">
    <property type="entry name" value="Ig_E-set"/>
</dbReference>
<proteinExistence type="inferred from homology"/>
<dbReference type="Gene3D" id="1.50.10.20">
    <property type="match status" value="1"/>
</dbReference>
<dbReference type="InterPro" id="IPR040839">
    <property type="entry name" value="MG4"/>
</dbReference>
<evidence type="ECO:0000313" key="11">
    <source>
        <dbReference type="EMBL" id="GFS32288.1"/>
    </source>
</evidence>
<dbReference type="Gene3D" id="6.20.50.160">
    <property type="match status" value="1"/>
</dbReference>
<feature type="region of interest" description="Disordered" evidence="7">
    <location>
        <begin position="337"/>
        <end position="366"/>
    </location>
</feature>
<evidence type="ECO:0000256" key="1">
    <source>
        <dbReference type="ARBA" id="ARBA00004613"/>
    </source>
</evidence>
<accession>A0A8X6M8T3</accession>
<dbReference type="SMART" id="SM01360">
    <property type="entry name" value="A2M"/>
    <property type="match status" value="1"/>
</dbReference>
<keyword evidence="3" id="KW-0964">Secreted</keyword>
<dbReference type="Pfam" id="PF00207">
    <property type="entry name" value="A2M"/>
    <property type="match status" value="1"/>
</dbReference>
<dbReference type="SMART" id="SM01359">
    <property type="entry name" value="A2M_N_2"/>
    <property type="match status" value="1"/>
</dbReference>
<dbReference type="EMBL" id="BMAV01024332">
    <property type="protein sequence ID" value="GFS32288.1"/>
    <property type="molecule type" value="Genomic_DNA"/>
</dbReference>